<protein>
    <submittedName>
        <fullName evidence="1">Uncharacterized protein</fullName>
    </submittedName>
</protein>
<gene>
    <name evidence="1" type="ORF">S01H1_29140</name>
</gene>
<reference evidence="1" key="1">
    <citation type="journal article" date="2014" name="Front. Microbiol.">
        <title>High frequency of phylogenetically diverse reductive dehalogenase-homologous genes in deep subseafloor sedimentary metagenomes.</title>
        <authorList>
            <person name="Kawai M."/>
            <person name="Futagami T."/>
            <person name="Toyoda A."/>
            <person name="Takaki Y."/>
            <person name="Nishi S."/>
            <person name="Hori S."/>
            <person name="Arai W."/>
            <person name="Tsubouchi T."/>
            <person name="Morono Y."/>
            <person name="Uchiyama I."/>
            <person name="Ito T."/>
            <person name="Fujiyama A."/>
            <person name="Inagaki F."/>
            <person name="Takami H."/>
        </authorList>
    </citation>
    <scope>NUCLEOTIDE SEQUENCE</scope>
    <source>
        <strain evidence="1">Expedition CK06-06</strain>
    </source>
</reference>
<dbReference type="EMBL" id="BARS01017853">
    <property type="protein sequence ID" value="GAF88015.1"/>
    <property type="molecule type" value="Genomic_DNA"/>
</dbReference>
<organism evidence="1">
    <name type="scientific">marine sediment metagenome</name>
    <dbReference type="NCBI Taxonomy" id="412755"/>
    <lineage>
        <taxon>unclassified sequences</taxon>
        <taxon>metagenomes</taxon>
        <taxon>ecological metagenomes</taxon>
    </lineage>
</organism>
<name>X0UHN9_9ZZZZ</name>
<dbReference type="Gene3D" id="3.10.310.10">
    <property type="entry name" value="Diaminopimelate Epimerase, Chain A, domain 1"/>
    <property type="match status" value="1"/>
</dbReference>
<comment type="caution">
    <text evidence="1">The sequence shown here is derived from an EMBL/GenBank/DDBJ whole genome shotgun (WGS) entry which is preliminary data.</text>
</comment>
<accession>X0UHN9</accession>
<proteinExistence type="predicted"/>
<dbReference type="AlphaFoldDB" id="X0UHN9"/>
<evidence type="ECO:0000313" key="1">
    <source>
        <dbReference type="EMBL" id="GAF88015.1"/>
    </source>
</evidence>
<sequence>MAIEILRSIQTVETHTAGEPTRIIMGGVLNIKG</sequence>
<feature type="non-terminal residue" evidence="1">
    <location>
        <position position="33"/>
    </location>
</feature>